<dbReference type="InterPro" id="IPR013785">
    <property type="entry name" value="Aldolase_TIM"/>
</dbReference>
<sequence length="388" mass="43659">MDFYSLDEKEEIKNFKFFFCDTTLRDGEQVSGIRYTPEQKVEIAQMLDKAGIESIDAGFAATSEEERLSIRKICDLGLKMRIMSMCRVIREDIDFASSCGVEGVILFIPGSDIHLKAKFGEDIPAVRKNIVQKAMDAIKYAKDKGLFVEFGVEDSTRTDFNVLLEILSQAEQEGADILGTTDTIGYLTPERTYNFIKKLVRNLKLPIGVHCHNDMGLATANTIAGLLAGGGYCSPTVNGMGERAGNASLEEVIMILKVLYNQDLKYDTKILGELSKTVEKYSGISMDIFKPIVGQNAYSHESGIHVHGMLKDINTYELFDPQLVGHSRKYEMGKHAGKHTIQHILKTNGFELSEEEVEDFWRHMKSNEKAGVYYSVEDVITEYKKLRR</sequence>
<dbReference type="GO" id="GO:0046912">
    <property type="term" value="F:acyltransferase activity, acyl groups converted into alkyl on transfer"/>
    <property type="evidence" value="ECO:0007669"/>
    <property type="project" value="InterPro"/>
</dbReference>
<name>B8I2I3_RUMCH</name>
<keyword evidence="4" id="KW-0670">Pyruvate</keyword>
<dbReference type="OrthoDB" id="9804858at2"/>
<organism evidence="4 5">
    <name type="scientific">Ruminiclostridium cellulolyticum (strain ATCC 35319 / DSM 5812 / JCM 6584 / H10)</name>
    <name type="common">Clostridium cellulolyticum</name>
    <dbReference type="NCBI Taxonomy" id="394503"/>
    <lineage>
        <taxon>Bacteria</taxon>
        <taxon>Bacillati</taxon>
        <taxon>Bacillota</taxon>
        <taxon>Clostridia</taxon>
        <taxon>Eubacteriales</taxon>
        <taxon>Oscillospiraceae</taxon>
        <taxon>Ruminiclostridium</taxon>
    </lineage>
</organism>
<dbReference type="PROSITE" id="PS00816">
    <property type="entry name" value="AIPM_HOMOCIT_SYNTH_2"/>
    <property type="match status" value="1"/>
</dbReference>
<dbReference type="eggNOG" id="COG0119">
    <property type="taxonomic scope" value="Bacteria"/>
</dbReference>
<dbReference type="Gene3D" id="1.10.238.260">
    <property type="match status" value="1"/>
</dbReference>
<dbReference type="SUPFAM" id="SSF51569">
    <property type="entry name" value="Aldolase"/>
    <property type="match status" value="1"/>
</dbReference>
<dbReference type="CDD" id="cd07940">
    <property type="entry name" value="DRE_TIM_IPMS"/>
    <property type="match status" value="1"/>
</dbReference>
<reference evidence="4 5" key="1">
    <citation type="submission" date="2009-01" db="EMBL/GenBank/DDBJ databases">
        <title>Complete sequence of Clostridium cellulolyticum H10.</title>
        <authorList>
            <consortium name="US DOE Joint Genome Institute"/>
            <person name="Lucas S."/>
            <person name="Copeland A."/>
            <person name="Lapidus A."/>
            <person name="Glavina del Rio T."/>
            <person name="Dalin E."/>
            <person name="Tice H."/>
            <person name="Bruce D."/>
            <person name="Goodwin L."/>
            <person name="Pitluck S."/>
            <person name="Chertkov O."/>
            <person name="Saunders E."/>
            <person name="Brettin T."/>
            <person name="Detter J.C."/>
            <person name="Han C."/>
            <person name="Larimer F."/>
            <person name="Land M."/>
            <person name="Hauser L."/>
            <person name="Kyrpides N."/>
            <person name="Ivanova N."/>
            <person name="Zhou J."/>
            <person name="Richardson P."/>
        </authorList>
    </citation>
    <scope>NUCLEOTIDE SEQUENCE [LARGE SCALE GENOMIC DNA]</scope>
    <source>
        <strain evidence="5">ATCC 35319 / DSM 5812 / JCM 6584 / H10</strain>
    </source>
</reference>
<dbReference type="Proteomes" id="UP000001349">
    <property type="component" value="Chromosome"/>
</dbReference>
<evidence type="ECO:0000313" key="5">
    <source>
        <dbReference type="Proteomes" id="UP000001349"/>
    </source>
</evidence>
<dbReference type="PROSITE" id="PS00815">
    <property type="entry name" value="AIPM_HOMOCIT_SYNTH_1"/>
    <property type="match status" value="1"/>
</dbReference>
<feature type="domain" description="Pyruvate carboxyltransferase" evidence="3">
    <location>
        <begin position="17"/>
        <end position="272"/>
    </location>
</feature>
<dbReference type="EMBL" id="CP001348">
    <property type="protein sequence ID" value="ACL75976.1"/>
    <property type="molecule type" value="Genomic_DNA"/>
</dbReference>
<dbReference type="PANTHER" id="PTHR42880">
    <property type="entry name" value="HOMOCITRATE SYNTHASE"/>
    <property type="match status" value="1"/>
</dbReference>
<evidence type="ECO:0000256" key="2">
    <source>
        <dbReference type="RuleBase" id="RU003523"/>
    </source>
</evidence>
<dbReference type="HOGENOM" id="CLU_022158_4_2_9"/>
<dbReference type="InterPro" id="IPR000891">
    <property type="entry name" value="PYR_CT"/>
</dbReference>
<dbReference type="Gene3D" id="3.20.20.70">
    <property type="entry name" value="Aldolase class I"/>
    <property type="match status" value="1"/>
</dbReference>
<keyword evidence="5" id="KW-1185">Reference proteome</keyword>
<dbReference type="Pfam" id="PF00682">
    <property type="entry name" value="HMGL-like"/>
    <property type="match status" value="1"/>
</dbReference>
<evidence type="ECO:0000256" key="1">
    <source>
        <dbReference type="ARBA" id="ARBA00022679"/>
    </source>
</evidence>
<evidence type="ECO:0000313" key="4">
    <source>
        <dbReference type="EMBL" id="ACL75976.1"/>
    </source>
</evidence>
<protein>
    <submittedName>
        <fullName evidence="4">Pyruvate carboxyltransferase</fullName>
    </submittedName>
</protein>
<dbReference type="InterPro" id="IPR002034">
    <property type="entry name" value="AIPM/Hcit_synth_CS"/>
</dbReference>
<evidence type="ECO:0000259" key="3">
    <source>
        <dbReference type="PROSITE" id="PS50991"/>
    </source>
</evidence>
<dbReference type="RefSeq" id="WP_015925092.1">
    <property type="nucleotide sequence ID" value="NC_011898.1"/>
</dbReference>
<comment type="similarity">
    <text evidence="2">Belongs to the alpha-IPM synthase/homocitrate synthase family.</text>
</comment>
<dbReference type="PROSITE" id="PS50991">
    <property type="entry name" value="PYR_CT"/>
    <property type="match status" value="1"/>
</dbReference>
<gene>
    <name evidence="4" type="ordered locus">Ccel_1624</name>
</gene>
<keyword evidence="1 2" id="KW-0808">Transferase</keyword>
<dbReference type="GO" id="GO:0019752">
    <property type="term" value="P:carboxylic acid metabolic process"/>
    <property type="evidence" value="ECO:0007669"/>
    <property type="project" value="InterPro"/>
</dbReference>
<dbReference type="KEGG" id="cce:Ccel_1624"/>
<proteinExistence type="inferred from homology"/>
<dbReference type="AlphaFoldDB" id="B8I2I3"/>
<dbReference type="PANTHER" id="PTHR42880:SF1">
    <property type="entry name" value="ISOPROPYLMALATE_HOMOCITRATE_CITRAMALATE SYNTHASE FAMILY PROTEIN"/>
    <property type="match status" value="1"/>
</dbReference>
<accession>B8I2I3</accession>
<dbReference type="InterPro" id="IPR054691">
    <property type="entry name" value="LeuA/HCS_post-cat"/>
</dbReference>
<dbReference type="STRING" id="394503.Ccel_1624"/>
<dbReference type="Pfam" id="PF22617">
    <property type="entry name" value="HCS_D2"/>
    <property type="match status" value="1"/>
</dbReference>